<organism evidence="2 3">
    <name type="scientific">Ascaris lumbricoides</name>
    <name type="common">Giant roundworm</name>
    <dbReference type="NCBI Taxonomy" id="6252"/>
    <lineage>
        <taxon>Eukaryota</taxon>
        <taxon>Metazoa</taxon>
        <taxon>Ecdysozoa</taxon>
        <taxon>Nematoda</taxon>
        <taxon>Chromadorea</taxon>
        <taxon>Rhabditida</taxon>
        <taxon>Spirurina</taxon>
        <taxon>Ascaridomorpha</taxon>
        <taxon>Ascaridoidea</taxon>
        <taxon>Ascarididae</taxon>
        <taxon>Ascaris</taxon>
    </lineage>
</organism>
<reference evidence="3" key="1">
    <citation type="submission" date="2017-02" db="UniProtKB">
        <authorList>
            <consortium name="WormBaseParasite"/>
        </authorList>
    </citation>
    <scope>IDENTIFICATION</scope>
</reference>
<accession>A0A0M3HFI0</accession>
<dbReference type="SUPFAM" id="SSF63712">
    <property type="entry name" value="Nicotinic receptor ligand binding domain-like"/>
    <property type="match status" value="1"/>
</dbReference>
<dbReference type="Gene3D" id="2.70.170.10">
    <property type="entry name" value="Neurotransmitter-gated ion-channel ligand-binding domain"/>
    <property type="match status" value="1"/>
</dbReference>
<evidence type="ECO:0000313" key="3">
    <source>
        <dbReference type="WBParaSite" id="ALUE_0000027501-mRNA-1"/>
    </source>
</evidence>
<dbReference type="AlphaFoldDB" id="A0A0M3HFI0"/>
<dbReference type="GO" id="GO:0005230">
    <property type="term" value="F:extracellular ligand-gated monoatomic ion channel activity"/>
    <property type="evidence" value="ECO:0007669"/>
    <property type="project" value="InterPro"/>
</dbReference>
<feature type="domain" description="Neurotransmitter-gated ion-channel ligand-binding" evidence="1">
    <location>
        <begin position="3"/>
        <end position="56"/>
    </location>
</feature>
<proteinExistence type="predicted"/>
<dbReference type="Pfam" id="PF02931">
    <property type="entry name" value="Neur_chan_LBD"/>
    <property type="match status" value="1"/>
</dbReference>
<dbReference type="Proteomes" id="UP000036681">
    <property type="component" value="Unplaced"/>
</dbReference>
<protein>
    <submittedName>
        <fullName evidence="3">Neur_chan_LBD domain-containing protein</fullName>
    </submittedName>
</protein>
<name>A0A0M3HFI0_ASCLU</name>
<keyword evidence="2" id="KW-1185">Reference proteome</keyword>
<dbReference type="WBParaSite" id="ALUE_0000027501-mRNA-1">
    <property type="protein sequence ID" value="ALUE_0000027501-mRNA-1"/>
    <property type="gene ID" value="ALUE_0000027501"/>
</dbReference>
<dbReference type="InterPro" id="IPR006202">
    <property type="entry name" value="Neur_chan_lig-bd"/>
</dbReference>
<evidence type="ECO:0000259" key="1">
    <source>
        <dbReference type="Pfam" id="PF02931"/>
    </source>
</evidence>
<dbReference type="InterPro" id="IPR036734">
    <property type="entry name" value="Neur_chan_lig-bd_sf"/>
</dbReference>
<sequence>MLSYDRKTVPIADGVDVKVDLILQAISSISEIAASFTADVLFSQIWLDPGLSFENMTRYVHP</sequence>
<dbReference type="GO" id="GO:0016020">
    <property type="term" value="C:membrane"/>
    <property type="evidence" value="ECO:0007669"/>
    <property type="project" value="InterPro"/>
</dbReference>
<evidence type="ECO:0000313" key="2">
    <source>
        <dbReference type="Proteomes" id="UP000036681"/>
    </source>
</evidence>